<keyword evidence="2" id="KW-1185">Reference proteome</keyword>
<dbReference type="Proteomes" id="UP000789405">
    <property type="component" value="Unassembled WGS sequence"/>
</dbReference>
<sequence>NKGLATVENPLTHPLFSYTSLSSKKLCSKLQPPLSTLQMPLVLPSLLLLQALPLSPDVQPLQQSPQVQLIQLQQSPPQLLQAQLMQLLPPQVLQSQQSLQAQLMQPQQSLLLSQSYVIQSNPYIYSTLPTIAEFLKEVDEREETGDHYKSFLEKFNAQRIL</sequence>
<organism evidence="1 2">
    <name type="scientific">Dentiscutata erythropus</name>
    <dbReference type="NCBI Taxonomy" id="1348616"/>
    <lineage>
        <taxon>Eukaryota</taxon>
        <taxon>Fungi</taxon>
        <taxon>Fungi incertae sedis</taxon>
        <taxon>Mucoromycota</taxon>
        <taxon>Glomeromycotina</taxon>
        <taxon>Glomeromycetes</taxon>
        <taxon>Diversisporales</taxon>
        <taxon>Gigasporaceae</taxon>
        <taxon>Dentiscutata</taxon>
    </lineage>
</organism>
<proteinExistence type="predicted"/>
<feature type="non-terminal residue" evidence="1">
    <location>
        <position position="161"/>
    </location>
</feature>
<evidence type="ECO:0000313" key="2">
    <source>
        <dbReference type="Proteomes" id="UP000789405"/>
    </source>
</evidence>
<feature type="non-terminal residue" evidence="1">
    <location>
        <position position="1"/>
    </location>
</feature>
<evidence type="ECO:0000313" key="1">
    <source>
        <dbReference type="EMBL" id="CAG8811667.1"/>
    </source>
</evidence>
<protein>
    <submittedName>
        <fullName evidence="1">14156_t:CDS:1</fullName>
    </submittedName>
</protein>
<comment type="caution">
    <text evidence="1">The sequence shown here is derived from an EMBL/GenBank/DDBJ whole genome shotgun (WGS) entry which is preliminary data.</text>
</comment>
<name>A0A9N9K5V9_9GLOM</name>
<dbReference type="AlphaFoldDB" id="A0A9N9K5V9"/>
<dbReference type="EMBL" id="CAJVPY010047844">
    <property type="protein sequence ID" value="CAG8811667.1"/>
    <property type="molecule type" value="Genomic_DNA"/>
</dbReference>
<dbReference type="OrthoDB" id="2442389at2759"/>
<gene>
    <name evidence="1" type="ORF">DERYTH_LOCUS25500</name>
</gene>
<reference evidence="1" key="1">
    <citation type="submission" date="2021-06" db="EMBL/GenBank/DDBJ databases">
        <authorList>
            <person name="Kallberg Y."/>
            <person name="Tangrot J."/>
            <person name="Rosling A."/>
        </authorList>
    </citation>
    <scope>NUCLEOTIDE SEQUENCE</scope>
    <source>
        <strain evidence="1">MA453B</strain>
    </source>
</reference>
<accession>A0A9N9K5V9</accession>